<name>A0AC60PR88_IXOPE</name>
<proteinExistence type="predicted"/>
<comment type="caution">
    <text evidence="1">The sequence shown here is derived from an EMBL/GenBank/DDBJ whole genome shotgun (WGS) entry which is preliminary data.</text>
</comment>
<dbReference type="EMBL" id="JABSTQ010010078">
    <property type="protein sequence ID" value="KAG0423614.1"/>
    <property type="molecule type" value="Genomic_DNA"/>
</dbReference>
<organism evidence="1 2">
    <name type="scientific">Ixodes persulcatus</name>
    <name type="common">Taiga tick</name>
    <dbReference type="NCBI Taxonomy" id="34615"/>
    <lineage>
        <taxon>Eukaryota</taxon>
        <taxon>Metazoa</taxon>
        <taxon>Ecdysozoa</taxon>
        <taxon>Arthropoda</taxon>
        <taxon>Chelicerata</taxon>
        <taxon>Arachnida</taxon>
        <taxon>Acari</taxon>
        <taxon>Parasitiformes</taxon>
        <taxon>Ixodida</taxon>
        <taxon>Ixodoidea</taxon>
        <taxon>Ixodidae</taxon>
        <taxon>Ixodinae</taxon>
        <taxon>Ixodes</taxon>
    </lineage>
</organism>
<sequence>MKLNTGNGPKSTASQPPQTKGPEAQAGTTKENAETSRTATSTEQASRSLAFHDWPNADYDVSKKVLIDGNKRNQDVAEDVQNTPVLAHEGDPNFSWTDVVAKITKNKRARAERLQGNDPTVTIAAKLSPEELAKSRVRIRREQNIIVLSTPDIEPANRMGKAKTITLKDQQYEIPAESVISGIGEKYAPEYLMGKIRATSPTGPAVFYARMMEQRDSIPRLVLLGNAKYRCRPYLPKEQVCDAGLGHGHRKDVCPHPEKGRCAICGCLGGAMEDHNFRPGTASQRRELLPPTRSSQAHWPALGAGGFVTPNPYALIASGLETPHATQGPLVDPTDTGPSGGIRGRSWSRKTPQVKNEQQPQQLPQLLPQQPG</sequence>
<keyword evidence="2" id="KW-1185">Reference proteome</keyword>
<gene>
    <name evidence="1" type="ORF">HPB47_000615</name>
</gene>
<dbReference type="Proteomes" id="UP000805193">
    <property type="component" value="Unassembled WGS sequence"/>
</dbReference>
<protein>
    <submittedName>
        <fullName evidence="1">Uncharacterized protein</fullName>
    </submittedName>
</protein>
<evidence type="ECO:0000313" key="2">
    <source>
        <dbReference type="Proteomes" id="UP000805193"/>
    </source>
</evidence>
<evidence type="ECO:0000313" key="1">
    <source>
        <dbReference type="EMBL" id="KAG0423614.1"/>
    </source>
</evidence>
<accession>A0AC60PR88</accession>
<reference evidence="1 2" key="1">
    <citation type="journal article" date="2020" name="Cell">
        <title>Large-Scale Comparative Analyses of Tick Genomes Elucidate Their Genetic Diversity and Vector Capacities.</title>
        <authorList>
            <consortium name="Tick Genome and Microbiome Consortium (TIGMIC)"/>
            <person name="Jia N."/>
            <person name="Wang J."/>
            <person name="Shi W."/>
            <person name="Du L."/>
            <person name="Sun Y."/>
            <person name="Zhan W."/>
            <person name="Jiang J.F."/>
            <person name="Wang Q."/>
            <person name="Zhang B."/>
            <person name="Ji P."/>
            <person name="Bell-Sakyi L."/>
            <person name="Cui X.M."/>
            <person name="Yuan T.T."/>
            <person name="Jiang B.G."/>
            <person name="Yang W.F."/>
            <person name="Lam T.T."/>
            <person name="Chang Q.C."/>
            <person name="Ding S.J."/>
            <person name="Wang X.J."/>
            <person name="Zhu J.G."/>
            <person name="Ruan X.D."/>
            <person name="Zhao L."/>
            <person name="Wei J.T."/>
            <person name="Ye R.Z."/>
            <person name="Que T.C."/>
            <person name="Du C.H."/>
            <person name="Zhou Y.H."/>
            <person name="Cheng J.X."/>
            <person name="Dai P.F."/>
            <person name="Guo W.B."/>
            <person name="Han X.H."/>
            <person name="Huang E.J."/>
            <person name="Li L.F."/>
            <person name="Wei W."/>
            <person name="Gao Y.C."/>
            <person name="Liu J.Z."/>
            <person name="Shao H.Z."/>
            <person name="Wang X."/>
            <person name="Wang C.C."/>
            <person name="Yang T.C."/>
            <person name="Huo Q.B."/>
            <person name="Li W."/>
            <person name="Chen H.Y."/>
            <person name="Chen S.E."/>
            <person name="Zhou L.G."/>
            <person name="Ni X.B."/>
            <person name="Tian J.H."/>
            <person name="Sheng Y."/>
            <person name="Liu T."/>
            <person name="Pan Y.S."/>
            <person name="Xia L.Y."/>
            <person name="Li J."/>
            <person name="Zhao F."/>
            <person name="Cao W.C."/>
        </authorList>
    </citation>
    <scope>NUCLEOTIDE SEQUENCE [LARGE SCALE GENOMIC DNA]</scope>
    <source>
        <strain evidence="1">Iper-2018</strain>
    </source>
</reference>